<evidence type="ECO:0000256" key="1">
    <source>
        <dbReference type="SAM" id="MobiDB-lite"/>
    </source>
</evidence>
<name>A0A1V6V5Q9_9EURO</name>
<dbReference type="AlphaFoldDB" id="A0A1V6V5Q9"/>
<feature type="region of interest" description="Disordered" evidence="1">
    <location>
        <begin position="129"/>
        <end position="206"/>
    </location>
</feature>
<evidence type="ECO:0000313" key="3">
    <source>
        <dbReference type="Proteomes" id="UP000191500"/>
    </source>
</evidence>
<organism evidence="2 3">
    <name type="scientific">Penicillium coprophilum</name>
    <dbReference type="NCBI Taxonomy" id="36646"/>
    <lineage>
        <taxon>Eukaryota</taxon>
        <taxon>Fungi</taxon>
        <taxon>Dikarya</taxon>
        <taxon>Ascomycota</taxon>
        <taxon>Pezizomycotina</taxon>
        <taxon>Eurotiomycetes</taxon>
        <taxon>Eurotiomycetidae</taxon>
        <taxon>Eurotiales</taxon>
        <taxon>Aspergillaceae</taxon>
        <taxon>Penicillium</taxon>
    </lineage>
</organism>
<proteinExistence type="predicted"/>
<feature type="compositionally biased region" description="Basic residues" evidence="1">
    <location>
        <begin position="151"/>
        <end position="161"/>
    </location>
</feature>
<feature type="compositionally biased region" description="Low complexity" evidence="1">
    <location>
        <begin position="137"/>
        <end position="146"/>
    </location>
</feature>
<comment type="caution">
    <text evidence="2">The sequence shown here is derived from an EMBL/GenBank/DDBJ whole genome shotgun (WGS) entry which is preliminary data.</text>
</comment>
<accession>A0A1V6V5Q9</accession>
<dbReference type="Proteomes" id="UP000191500">
    <property type="component" value="Unassembled WGS sequence"/>
</dbReference>
<keyword evidence="3" id="KW-1185">Reference proteome</keyword>
<evidence type="ECO:0000313" key="2">
    <source>
        <dbReference type="EMBL" id="OQE46035.1"/>
    </source>
</evidence>
<sequence>MRRSRVTGQSKSNDTEFGWYFAGEPMEKRRSRGGRIRLVRYGPEREICAHSRCPSPSPSPEKAPCSCSKRCEAHPHGTRSPSPSNTDTSLHEIIQCCGGCHAIRREREFSPLVEKLICTCNHRCEYHSHESRPITPSSSEHSSSESATKRYGSRHSMRRERRSNDTRPATPNSSDVSDYDPPRRRRSGHRIPQREPEHHPQVDNCQCEVHASPLTTPVMADQRYNSPRVLLRKSPGKLPGFNTCTITGAETDANSDALPPVE</sequence>
<protein>
    <submittedName>
        <fullName evidence="2">Uncharacterized protein</fullName>
    </submittedName>
</protein>
<feature type="compositionally biased region" description="Basic and acidic residues" evidence="1">
    <location>
        <begin position="192"/>
        <end position="201"/>
    </location>
</feature>
<feature type="compositionally biased region" description="Polar residues" evidence="1">
    <location>
        <begin position="166"/>
        <end position="176"/>
    </location>
</feature>
<dbReference type="EMBL" id="MDDG01000001">
    <property type="protein sequence ID" value="OQE46035.1"/>
    <property type="molecule type" value="Genomic_DNA"/>
</dbReference>
<gene>
    <name evidence="2" type="ORF">PENCOP_c001G08622</name>
</gene>
<reference evidence="3" key="1">
    <citation type="journal article" date="2017" name="Nat. Microbiol.">
        <title>Global analysis of biosynthetic gene clusters reveals vast potential of secondary metabolite production in Penicillium species.</title>
        <authorList>
            <person name="Nielsen J.C."/>
            <person name="Grijseels S."/>
            <person name="Prigent S."/>
            <person name="Ji B."/>
            <person name="Dainat J."/>
            <person name="Nielsen K.F."/>
            <person name="Frisvad J.C."/>
            <person name="Workman M."/>
            <person name="Nielsen J."/>
        </authorList>
    </citation>
    <scope>NUCLEOTIDE SEQUENCE [LARGE SCALE GENOMIC DNA]</scope>
    <source>
        <strain evidence="3">IBT 31321</strain>
    </source>
</reference>